<name>A0AA38P1H8_9AGAR</name>
<evidence type="ECO:0000256" key="2">
    <source>
        <dbReference type="SAM" id="SignalP"/>
    </source>
</evidence>
<gene>
    <name evidence="3" type="ORF">F5878DRAFT_350574</name>
</gene>
<feature type="region of interest" description="Disordered" evidence="1">
    <location>
        <begin position="97"/>
        <end position="274"/>
    </location>
</feature>
<sequence>MIRPGSLLSVLRFGLVILFLVSAICPPTEVLAAPISAEIETTCLGFSCWFGCAGNGKKKDGAKAVPPSSDDGACAQQVVTNPPSPAPMIAAVAQTPKTIQRDSSGGPSHVDGKVHTKNPDDVPSSRKPGEKVNKVPSSIKSANGAQATQEGLTQERPTRKQVPSKDIPSNLATQEGLTQERPIRKQVSLKDIPSNLDKEATPSSKGAAVKKVRFENTDNHAASSNPPVSSVGAPSRTTDEEKRVHWADGVRNVPSSVQQGSSVSPAAGRSGKRVHPAGDIITSVCVKHLLATFS</sequence>
<keyword evidence="4" id="KW-1185">Reference proteome</keyword>
<keyword evidence="2" id="KW-0732">Signal</keyword>
<evidence type="ECO:0000313" key="3">
    <source>
        <dbReference type="EMBL" id="KAJ3834577.1"/>
    </source>
</evidence>
<comment type="caution">
    <text evidence="3">The sequence shown here is derived from an EMBL/GenBank/DDBJ whole genome shotgun (WGS) entry which is preliminary data.</text>
</comment>
<proteinExistence type="predicted"/>
<dbReference type="AlphaFoldDB" id="A0AA38P1H8"/>
<accession>A0AA38P1H8</accession>
<feature type="compositionally biased region" description="Basic and acidic residues" evidence="1">
    <location>
        <begin position="110"/>
        <end position="133"/>
    </location>
</feature>
<feature type="compositionally biased region" description="Basic and acidic residues" evidence="1">
    <location>
        <begin position="237"/>
        <end position="248"/>
    </location>
</feature>
<evidence type="ECO:0000313" key="4">
    <source>
        <dbReference type="Proteomes" id="UP001163846"/>
    </source>
</evidence>
<protein>
    <submittedName>
        <fullName evidence="3">Uncharacterized protein</fullName>
    </submittedName>
</protein>
<reference evidence="3" key="1">
    <citation type="submission" date="2022-08" db="EMBL/GenBank/DDBJ databases">
        <authorList>
            <consortium name="DOE Joint Genome Institute"/>
            <person name="Min B."/>
            <person name="Riley R."/>
            <person name="Sierra-Patev S."/>
            <person name="Naranjo-Ortiz M."/>
            <person name="Looney B."/>
            <person name="Konkel Z."/>
            <person name="Slot J.C."/>
            <person name="Sakamoto Y."/>
            <person name="Steenwyk J.L."/>
            <person name="Rokas A."/>
            <person name="Carro J."/>
            <person name="Camarero S."/>
            <person name="Ferreira P."/>
            <person name="Molpeceres G."/>
            <person name="Ruiz-Duenas F.J."/>
            <person name="Serrano A."/>
            <person name="Henrissat B."/>
            <person name="Drula E."/>
            <person name="Hughes K.W."/>
            <person name="Mata J.L."/>
            <person name="Ishikawa N.K."/>
            <person name="Vargas-Isla R."/>
            <person name="Ushijima S."/>
            <person name="Smith C.A."/>
            <person name="Ahrendt S."/>
            <person name="Andreopoulos W."/>
            <person name="He G."/>
            <person name="Labutti K."/>
            <person name="Lipzen A."/>
            <person name="Ng V."/>
            <person name="Sandor L."/>
            <person name="Barry K."/>
            <person name="Martinez A.T."/>
            <person name="Xiao Y."/>
            <person name="Gibbons J.G."/>
            <person name="Terashima K."/>
            <person name="Hibbett D.S."/>
            <person name="Grigoriev I.V."/>
        </authorList>
    </citation>
    <scope>NUCLEOTIDE SEQUENCE</scope>
    <source>
        <strain evidence="3">TFB9207</strain>
    </source>
</reference>
<feature type="compositionally biased region" description="Polar residues" evidence="1">
    <location>
        <begin position="97"/>
        <end position="106"/>
    </location>
</feature>
<dbReference type="EMBL" id="MU806512">
    <property type="protein sequence ID" value="KAJ3834577.1"/>
    <property type="molecule type" value="Genomic_DNA"/>
</dbReference>
<evidence type="ECO:0000256" key="1">
    <source>
        <dbReference type="SAM" id="MobiDB-lite"/>
    </source>
</evidence>
<organism evidence="3 4">
    <name type="scientific">Lentinula raphanica</name>
    <dbReference type="NCBI Taxonomy" id="153919"/>
    <lineage>
        <taxon>Eukaryota</taxon>
        <taxon>Fungi</taxon>
        <taxon>Dikarya</taxon>
        <taxon>Basidiomycota</taxon>
        <taxon>Agaricomycotina</taxon>
        <taxon>Agaricomycetes</taxon>
        <taxon>Agaricomycetidae</taxon>
        <taxon>Agaricales</taxon>
        <taxon>Marasmiineae</taxon>
        <taxon>Omphalotaceae</taxon>
        <taxon>Lentinula</taxon>
    </lineage>
</organism>
<feature type="compositionally biased region" description="Polar residues" evidence="1">
    <location>
        <begin position="219"/>
        <end position="228"/>
    </location>
</feature>
<feature type="compositionally biased region" description="Low complexity" evidence="1">
    <location>
        <begin position="253"/>
        <end position="265"/>
    </location>
</feature>
<feature type="chain" id="PRO_5041277212" evidence="2">
    <location>
        <begin position="33"/>
        <end position="294"/>
    </location>
</feature>
<dbReference type="Proteomes" id="UP001163846">
    <property type="component" value="Unassembled WGS sequence"/>
</dbReference>
<feature type="signal peptide" evidence="2">
    <location>
        <begin position="1"/>
        <end position="32"/>
    </location>
</feature>
<feature type="compositionally biased region" description="Polar residues" evidence="1">
    <location>
        <begin position="135"/>
        <end position="152"/>
    </location>
</feature>